<dbReference type="Proteomes" id="UP000182272">
    <property type="component" value="Chromosome I"/>
</dbReference>
<evidence type="ECO:0000313" key="1">
    <source>
        <dbReference type="EMBL" id="SEH99439.1"/>
    </source>
</evidence>
<gene>
    <name evidence="1" type="ORF">SAMN05216581_1081</name>
</gene>
<dbReference type="EMBL" id="LT629972">
    <property type="protein sequence ID" value="SEH99439.1"/>
    <property type="molecule type" value="Genomic_DNA"/>
</dbReference>
<dbReference type="AlphaFoldDB" id="A0A1H6MNH2"/>
<name>A0A1H6MNH2_9PSED</name>
<reference evidence="1 2" key="1">
    <citation type="submission" date="2016-10" db="EMBL/GenBank/DDBJ databases">
        <authorList>
            <person name="de Groot N.N."/>
        </authorList>
    </citation>
    <scope>NUCLEOTIDE SEQUENCE [LARGE SCALE GENOMIC DNA]</scope>
    <source>
        <strain evidence="1 2">LMG 2158</strain>
    </source>
</reference>
<sequence length="76" mass="8599">MLAQQANLITLPEWYHLLQDTDALIQAPTKHHRELLHQAYALRDAHAVDAGTLAEMLELADEALVYAHESTSAEHW</sequence>
<dbReference type="RefSeq" id="WP_051026094.1">
    <property type="nucleotide sequence ID" value="NZ_LT629972.1"/>
</dbReference>
<accession>A0A1H6MNH2</accession>
<dbReference type="OrthoDB" id="7006586at2"/>
<evidence type="ECO:0000313" key="2">
    <source>
        <dbReference type="Proteomes" id="UP000182272"/>
    </source>
</evidence>
<protein>
    <submittedName>
        <fullName evidence="1">Uncharacterized protein</fullName>
    </submittedName>
</protein>
<proteinExistence type="predicted"/>
<organism evidence="1 2">
    <name type="scientific">Pseudomonas asplenii</name>
    <dbReference type="NCBI Taxonomy" id="53407"/>
    <lineage>
        <taxon>Bacteria</taxon>
        <taxon>Pseudomonadati</taxon>
        <taxon>Pseudomonadota</taxon>
        <taxon>Gammaproteobacteria</taxon>
        <taxon>Pseudomonadales</taxon>
        <taxon>Pseudomonadaceae</taxon>
        <taxon>Pseudomonas</taxon>
    </lineage>
</organism>